<evidence type="ECO:0000313" key="2">
    <source>
        <dbReference type="Proteomes" id="UP000283975"/>
    </source>
</evidence>
<name>A0A414AX93_9FIRM</name>
<dbReference type="EMBL" id="QSHZ01000008">
    <property type="protein sequence ID" value="RHC56579.1"/>
    <property type="molecule type" value="Genomic_DNA"/>
</dbReference>
<protein>
    <submittedName>
        <fullName evidence="1">Uncharacterized protein</fullName>
    </submittedName>
</protein>
<proteinExistence type="predicted"/>
<organism evidence="1 2">
    <name type="scientific">Enterocloster bolteae</name>
    <dbReference type="NCBI Taxonomy" id="208479"/>
    <lineage>
        <taxon>Bacteria</taxon>
        <taxon>Bacillati</taxon>
        <taxon>Bacillota</taxon>
        <taxon>Clostridia</taxon>
        <taxon>Lachnospirales</taxon>
        <taxon>Lachnospiraceae</taxon>
        <taxon>Enterocloster</taxon>
    </lineage>
</organism>
<sequence length="74" mass="8283">MFLSFVLSDFCCIFRFSFPQALIQPVIDMSILYNKIRVKETGGAGTAANERPERTFQKGSSAMSVIDRQNSAMI</sequence>
<comment type="caution">
    <text evidence="1">The sequence shown here is derived from an EMBL/GenBank/DDBJ whole genome shotgun (WGS) entry which is preliminary data.</text>
</comment>
<dbReference type="AlphaFoldDB" id="A0A414AX93"/>
<gene>
    <name evidence="1" type="ORF">DW839_09710</name>
</gene>
<reference evidence="1 2" key="1">
    <citation type="submission" date="2018-08" db="EMBL/GenBank/DDBJ databases">
        <title>A genome reference for cultivated species of the human gut microbiota.</title>
        <authorList>
            <person name="Zou Y."/>
            <person name="Xue W."/>
            <person name="Luo G."/>
        </authorList>
    </citation>
    <scope>NUCLEOTIDE SEQUENCE [LARGE SCALE GENOMIC DNA]</scope>
    <source>
        <strain evidence="1 2">AM35-14</strain>
    </source>
</reference>
<accession>A0A414AX93</accession>
<dbReference type="Proteomes" id="UP000283975">
    <property type="component" value="Unassembled WGS sequence"/>
</dbReference>
<evidence type="ECO:0000313" key="1">
    <source>
        <dbReference type="EMBL" id="RHC56579.1"/>
    </source>
</evidence>